<evidence type="ECO:0000313" key="3">
    <source>
        <dbReference type="Proteomes" id="UP000236316"/>
    </source>
</evidence>
<keyword evidence="3" id="KW-1185">Reference proteome</keyword>
<dbReference type="GeneID" id="35382003"/>
<evidence type="ECO:0000313" key="2">
    <source>
        <dbReference type="EMBL" id="SNW62141.1"/>
    </source>
</evidence>
<evidence type="ECO:0000259" key="1">
    <source>
        <dbReference type="Pfam" id="PF10021"/>
    </source>
</evidence>
<sequence>MSKINIEYFKQALSRSKEYSITNNIHKYRETWIPPKVNDYDETYIDRIKIVGQDCIETLLNMTNDGINNILMLCMASDYHPGGGVKKGSSAQEEHICRCSTLYSNLMAIKSHKVYPIIKPFILPEVTFFSHCDTKQDGKLRNLKNDIMCSILMSAAVRKPKGSAFNKDDEIESYKRIKMMLEISIQYGYKNIILSAYGCGAFLNPPEIISKLFKRILIEEEYIKYFDNVTFSILDTSYSNNLSIFTKTFHD</sequence>
<dbReference type="PANTHER" id="PTHR35596">
    <property type="entry name" value="DUF2263 DOMAIN-CONTAINING PROTEIN"/>
    <property type="match status" value="1"/>
</dbReference>
<dbReference type="InterPro" id="IPR019261">
    <property type="entry name" value="PARG_cat_microbial"/>
</dbReference>
<dbReference type="InterPro" id="IPR043472">
    <property type="entry name" value="Macro_dom-like"/>
</dbReference>
<dbReference type="KEGG" id="vg:35382003"/>
<dbReference type="Proteomes" id="UP000236316">
    <property type="component" value="Segment"/>
</dbReference>
<dbReference type="OrthoDB" id="36889at10239"/>
<dbReference type="Gene3D" id="3.40.220.10">
    <property type="entry name" value="Leucine Aminopeptidase, subunit E, domain 1"/>
    <property type="match status" value="1"/>
</dbReference>
<dbReference type="Pfam" id="PF10021">
    <property type="entry name" value="PARG_cat_microb"/>
    <property type="match status" value="1"/>
</dbReference>
<dbReference type="InterPro" id="IPR012664">
    <property type="entry name" value="CHP02452"/>
</dbReference>
<dbReference type="EMBL" id="LT906555">
    <property type="protein sequence ID" value="SNW62141.1"/>
    <property type="molecule type" value="Genomic_DNA"/>
</dbReference>
<reference evidence="2" key="1">
    <citation type="submission" date="2017-08" db="EMBL/GenBank/DDBJ databases">
        <authorList>
            <consortium name="Urmite Genomes"/>
        </authorList>
    </citation>
    <scope>NUCLEOTIDE SEQUENCE [LARGE SCALE GENOMIC DNA]</scope>
    <source>
        <strain evidence="2">IHUMI-LCC2</strain>
    </source>
</reference>
<protein>
    <submittedName>
        <fullName evidence="2">TIGR02452 family protein (DUF2263)</fullName>
    </submittedName>
</protein>
<dbReference type="PIRSF" id="PIRSF014899">
    <property type="entry name" value="UCP014899"/>
    <property type="match status" value="1"/>
</dbReference>
<feature type="domain" description="Microbial-type PARG catalytic" evidence="1">
    <location>
        <begin position="30"/>
        <end position="115"/>
    </location>
</feature>
<gene>
    <name evidence="2" type="ORF">ORPV_237</name>
</gene>
<name>A0A2I2L3Q3_9VIRU</name>
<proteinExistence type="predicted"/>
<dbReference type="PANTHER" id="PTHR35596:SF1">
    <property type="entry name" value="MICROBIAL-TYPE PARG CATALYTIC DOMAIN-CONTAINING PROTEIN"/>
    <property type="match status" value="1"/>
</dbReference>
<dbReference type="RefSeq" id="YP_009448443.1">
    <property type="nucleotide sequence ID" value="NC_036594.1"/>
</dbReference>
<dbReference type="NCBIfam" id="TIGR02452">
    <property type="entry name" value="TIGR02452 family protein"/>
    <property type="match status" value="1"/>
</dbReference>
<organism evidence="2">
    <name type="scientific">Orpheovirus IHUMI-LCC2</name>
    <dbReference type="NCBI Taxonomy" id="2023057"/>
    <lineage>
        <taxon>Viruses</taxon>
        <taxon>Varidnaviria</taxon>
        <taxon>Bamfordvirae</taxon>
        <taxon>Nucleocytoviricota</taxon>
        <taxon>Megaviricetes</taxon>
        <taxon>Pimascovirales</taxon>
        <taxon>Ocovirineae</taxon>
        <taxon>Orpheoviridae</taxon>
        <taxon>Alphaorpheovirus</taxon>
        <taxon>Alphaorpheovirus massiliense</taxon>
    </lineage>
</organism>
<accession>A0A2I2L3Q3</accession>